<feature type="domain" description="CUB" evidence="6">
    <location>
        <begin position="533"/>
        <end position="651"/>
    </location>
</feature>
<dbReference type="Gene3D" id="2.60.120.290">
    <property type="entry name" value="Spermadhesin, CUB domain"/>
    <property type="match status" value="5"/>
</dbReference>
<evidence type="ECO:0000259" key="6">
    <source>
        <dbReference type="PROSITE" id="PS01180"/>
    </source>
</evidence>
<protein>
    <submittedName>
        <fullName evidence="8">Cubilin-like</fullName>
    </submittedName>
</protein>
<evidence type="ECO:0000313" key="7">
    <source>
        <dbReference type="Proteomes" id="UP000515163"/>
    </source>
</evidence>
<feature type="domain" description="CUB" evidence="6">
    <location>
        <begin position="412"/>
        <end position="524"/>
    </location>
</feature>
<name>A0A6P8HBN2_ACTTE</name>
<dbReference type="PANTHER" id="PTHR24251">
    <property type="entry name" value="OVOCHYMASE-RELATED"/>
    <property type="match status" value="1"/>
</dbReference>
<accession>A0A6P8HBN2</accession>
<comment type="caution">
    <text evidence="3">Lacks conserved residue(s) required for the propagation of feature annotation.</text>
</comment>
<feature type="domain" description="CUB" evidence="6">
    <location>
        <begin position="282"/>
        <end position="404"/>
    </location>
</feature>
<keyword evidence="2" id="KW-1015">Disulfide bond</keyword>
<dbReference type="InterPro" id="IPR035914">
    <property type="entry name" value="Sperma_CUB_dom_sf"/>
</dbReference>
<dbReference type="SMART" id="SM00042">
    <property type="entry name" value="CUB"/>
    <property type="match status" value="5"/>
</dbReference>
<dbReference type="SUPFAM" id="SSF49854">
    <property type="entry name" value="Spermadhesin, CUB domain"/>
    <property type="match status" value="5"/>
</dbReference>
<gene>
    <name evidence="8" type="primary">LOC116287366</name>
</gene>
<evidence type="ECO:0000256" key="2">
    <source>
        <dbReference type="ARBA" id="ARBA00023157"/>
    </source>
</evidence>
<dbReference type="OrthoDB" id="5960476at2759"/>
<evidence type="ECO:0000256" key="4">
    <source>
        <dbReference type="SAM" id="Phobius"/>
    </source>
</evidence>
<evidence type="ECO:0000256" key="1">
    <source>
        <dbReference type="ARBA" id="ARBA00022737"/>
    </source>
</evidence>
<keyword evidence="7" id="KW-1185">Reference proteome</keyword>
<evidence type="ECO:0000313" key="8">
    <source>
        <dbReference type="RefSeq" id="XP_031549900.1"/>
    </source>
</evidence>
<dbReference type="CDD" id="cd00041">
    <property type="entry name" value="CUB"/>
    <property type="match status" value="4"/>
</dbReference>
<dbReference type="InParanoid" id="A0A6P8HBN2"/>
<dbReference type="KEGG" id="aten:116287366"/>
<dbReference type="PROSITE" id="PS01180">
    <property type="entry name" value="CUB"/>
    <property type="match status" value="4"/>
</dbReference>
<feature type="signal peptide" evidence="5">
    <location>
        <begin position="1"/>
        <end position="25"/>
    </location>
</feature>
<keyword evidence="4" id="KW-1133">Transmembrane helix</keyword>
<evidence type="ECO:0000256" key="3">
    <source>
        <dbReference type="PROSITE-ProRule" id="PRU00059"/>
    </source>
</evidence>
<dbReference type="InterPro" id="IPR000859">
    <property type="entry name" value="CUB_dom"/>
</dbReference>
<feature type="chain" id="PRO_5028415245" evidence="5">
    <location>
        <begin position="26"/>
        <end position="720"/>
    </location>
</feature>
<dbReference type="GeneID" id="116287366"/>
<sequence length="720" mass="80253">MRVNYPSIYALACALVFLLYSKVRGADVCGSDKSVENQVVLSKSIGNNGNITLFEEEELLPRMTCAWQITAPPGYSVVLKVDCPGEAVERSETLVFDGNSSSDVLLWNSSKTYPPFDPFTLFSSGESMRVVLKTMNTSESSPMLYKYVAVVYAVQTAPDYTNNHVVSLRASSTVAKFTSPYYPIAYPLNVSCVWRIQAPRGKFVRLQFGRPLVEYKHLQVYDGEESIENLLWEYVSGWLFLRPYVIFSYTQPLLIKFKSGSIPRSNGFKGFEMEYTAVEPGCTASNPGVGFNASFGSISTPGFPSDVPTRAMTCVWSLKAPVGHVIKLDLDTINLLPDKVHVCSGLYIKYLPVYEFTRFDYVLTCSVYESRTFVSSGRKMQIVYTQPAYVGRRSVGVIAKYAAIPLVTTGSCDANQPGTINLHGEAATFHSLSYPKHHPGNMNCMWNITVTGGQVIELLIYTNFGSDCDKEYIQIYDGATKSSPLIKKVCGVSARKLYSSRNHLFVEFIGESPSQGFIGTFVARKAAPKPYACSSREFYFNQTQGMLASRRFPLSYPNNVICEWYITVPSEYIVNFTVLFLDLQPDPSCSKDYLLLSEVVEGFRDGKEIAKICGTNISQVSYQSTSKKMIVEFRSDAIGMYPGFEAKFEAVYKPPKHTSKASSKVSTVTIVLIAVFSVVGVIGLAILIVWIVKYRYHCCADQSRGKFDMMKMDDTDDVKM</sequence>
<dbReference type="RefSeq" id="XP_031549900.1">
    <property type="nucleotide sequence ID" value="XM_031694040.1"/>
</dbReference>
<keyword evidence="1" id="KW-0677">Repeat</keyword>
<dbReference type="AlphaFoldDB" id="A0A6P8HBN2"/>
<organism evidence="7 8">
    <name type="scientific">Actinia tenebrosa</name>
    <name type="common">Australian red waratah sea anemone</name>
    <dbReference type="NCBI Taxonomy" id="6105"/>
    <lineage>
        <taxon>Eukaryota</taxon>
        <taxon>Metazoa</taxon>
        <taxon>Cnidaria</taxon>
        <taxon>Anthozoa</taxon>
        <taxon>Hexacorallia</taxon>
        <taxon>Actiniaria</taxon>
        <taxon>Actiniidae</taxon>
        <taxon>Actinia</taxon>
    </lineage>
</organism>
<keyword evidence="4" id="KW-0812">Transmembrane</keyword>
<proteinExistence type="predicted"/>
<keyword evidence="4" id="KW-0472">Membrane</keyword>
<dbReference type="Pfam" id="PF00431">
    <property type="entry name" value="CUB"/>
    <property type="match status" value="3"/>
</dbReference>
<feature type="domain" description="CUB" evidence="6">
    <location>
        <begin position="166"/>
        <end position="278"/>
    </location>
</feature>
<reference evidence="8" key="1">
    <citation type="submission" date="2025-08" db="UniProtKB">
        <authorList>
            <consortium name="RefSeq"/>
        </authorList>
    </citation>
    <scope>IDENTIFICATION</scope>
    <source>
        <tissue evidence="8">Tentacle</tissue>
    </source>
</reference>
<keyword evidence="5" id="KW-0732">Signal</keyword>
<evidence type="ECO:0000256" key="5">
    <source>
        <dbReference type="SAM" id="SignalP"/>
    </source>
</evidence>
<dbReference type="Proteomes" id="UP000515163">
    <property type="component" value="Unplaced"/>
</dbReference>
<feature type="transmembrane region" description="Helical" evidence="4">
    <location>
        <begin position="668"/>
        <end position="692"/>
    </location>
</feature>